<dbReference type="GO" id="GO:0016491">
    <property type="term" value="F:oxidoreductase activity"/>
    <property type="evidence" value="ECO:0007669"/>
    <property type="project" value="UniProtKB-KW"/>
</dbReference>
<dbReference type="EMBL" id="SNYW01000006">
    <property type="protein sequence ID" value="TDQ84311.1"/>
    <property type="molecule type" value="Genomic_DNA"/>
</dbReference>
<dbReference type="PANTHER" id="PTHR43364:SF4">
    <property type="entry name" value="NAD(P)-LINKED OXIDOREDUCTASE SUPERFAMILY PROTEIN"/>
    <property type="match status" value="1"/>
</dbReference>
<evidence type="ECO:0000256" key="2">
    <source>
        <dbReference type="ARBA" id="ARBA00023002"/>
    </source>
</evidence>
<gene>
    <name evidence="6" type="ORF">A8950_0861</name>
</gene>
<comment type="caution">
    <text evidence="6">The sequence shown here is derived from an EMBL/GenBank/DDBJ whole genome shotgun (WGS) entry which is preliminary data.</text>
</comment>
<proteinExistence type="inferred from homology"/>
<comment type="similarity">
    <text evidence="3">Belongs to the aldo/keto reductase family. Aldo/keto reductase 2 subfamily.</text>
</comment>
<dbReference type="Gene3D" id="3.20.20.100">
    <property type="entry name" value="NADP-dependent oxidoreductase domain"/>
    <property type="match status" value="1"/>
</dbReference>
<organism evidence="6 7">
    <name type="scientific">Dongia mobilis</name>
    <dbReference type="NCBI Taxonomy" id="578943"/>
    <lineage>
        <taxon>Bacteria</taxon>
        <taxon>Pseudomonadati</taxon>
        <taxon>Pseudomonadota</taxon>
        <taxon>Alphaproteobacteria</taxon>
        <taxon>Rhodospirillales</taxon>
        <taxon>Dongiaceae</taxon>
        <taxon>Dongia</taxon>
    </lineage>
</organism>
<dbReference type="PRINTS" id="PR00069">
    <property type="entry name" value="ALDKETRDTASE"/>
</dbReference>
<dbReference type="Pfam" id="PF00248">
    <property type="entry name" value="Aldo_ket_red"/>
    <property type="match status" value="1"/>
</dbReference>
<protein>
    <recommendedName>
        <fullName evidence="4">Protein tas</fullName>
    </recommendedName>
</protein>
<dbReference type="InterPro" id="IPR036812">
    <property type="entry name" value="NAD(P)_OxRdtase_dom_sf"/>
</dbReference>
<dbReference type="NCBIfam" id="NF007912">
    <property type="entry name" value="PRK10625.1"/>
    <property type="match status" value="1"/>
</dbReference>
<dbReference type="PANTHER" id="PTHR43364">
    <property type="entry name" value="NADH-SPECIFIC METHYLGLYOXAL REDUCTASE-RELATED"/>
    <property type="match status" value="1"/>
</dbReference>
<dbReference type="CDD" id="cd19094">
    <property type="entry name" value="AKR_Tas-like"/>
    <property type="match status" value="1"/>
</dbReference>
<evidence type="ECO:0000256" key="3">
    <source>
        <dbReference type="ARBA" id="ARBA00038157"/>
    </source>
</evidence>
<dbReference type="RefSeq" id="WP_133612344.1">
    <property type="nucleotide sequence ID" value="NZ_SNYW01000006.1"/>
</dbReference>
<keyword evidence="2" id="KW-0560">Oxidoreductase</keyword>
<dbReference type="Proteomes" id="UP000295783">
    <property type="component" value="Unassembled WGS sequence"/>
</dbReference>
<evidence type="ECO:0000259" key="5">
    <source>
        <dbReference type="Pfam" id="PF00248"/>
    </source>
</evidence>
<reference evidence="6 7" key="1">
    <citation type="submission" date="2019-03" db="EMBL/GenBank/DDBJ databases">
        <title>Genomic Encyclopedia of Type Strains, Phase III (KMG-III): the genomes of soil and plant-associated and newly described type strains.</title>
        <authorList>
            <person name="Whitman W."/>
        </authorList>
    </citation>
    <scope>NUCLEOTIDE SEQUENCE [LARGE SCALE GENOMIC DNA]</scope>
    <source>
        <strain evidence="6 7">CGMCC 1.7660</strain>
    </source>
</reference>
<sequence>MEFRRLGRTDINVSLICLGTMTFGEQNSEAEGHQQMDMALERGVNFWDTAEMYAVPPRAETYGATERIIGSWFRRNPGKRDKVVLASKIAGPDERLTYVRGGKLDFSRASIRAALDESLRRLGTDYIDLYQLHWTERSTNSFGRLGYEHKTEETFTPFAEVLAVFADEIKAGRIRAIGLSNESAWGTTRWMAESERLGLPRMASIQNAYSLLNRSFEVGLAEVAHRENCGLLAYSPLGMGALTGKYLDGSASPADRLNRYPHFKRYRGPHADPSTAKYVALARSHGLDPAQMALAFVNSRPFVTSNIIGATNLAQLGRNIDSADIRLSAEVVNGIEAIHKEHTYPCP</sequence>
<dbReference type="InterPro" id="IPR050523">
    <property type="entry name" value="AKR_Detox_Biosynth"/>
</dbReference>
<accession>A0A4V3DF74</accession>
<dbReference type="InterPro" id="IPR023210">
    <property type="entry name" value="NADP_OxRdtase_dom"/>
</dbReference>
<evidence type="ECO:0000313" key="7">
    <source>
        <dbReference type="Proteomes" id="UP000295783"/>
    </source>
</evidence>
<dbReference type="OrthoDB" id="9773828at2"/>
<keyword evidence="7" id="KW-1185">Reference proteome</keyword>
<name>A0A4V3DF74_9PROT</name>
<evidence type="ECO:0000256" key="1">
    <source>
        <dbReference type="ARBA" id="ARBA00022857"/>
    </source>
</evidence>
<keyword evidence="1" id="KW-0521">NADP</keyword>
<dbReference type="SUPFAM" id="SSF51430">
    <property type="entry name" value="NAD(P)-linked oxidoreductase"/>
    <property type="match status" value="1"/>
</dbReference>
<feature type="domain" description="NADP-dependent oxidoreductase" evidence="5">
    <location>
        <begin position="16"/>
        <end position="338"/>
    </location>
</feature>
<dbReference type="FunFam" id="3.20.20.100:FF:000005">
    <property type="entry name" value="NADP(H)-dependent aldo-keto reductase"/>
    <property type="match status" value="1"/>
</dbReference>
<dbReference type="InterPro" id="IPR020471">
    <property type="entry name" value="AKR"/>
</dbReference>
<evidence type="ECO:0000313" key="6">
    <source>
        <dbReference type="EMBL" id="TDQ84311.1"/>
    </source>
</evidence>
<dbReference type="AlphaFoldDB" id="A0A4V3DF74"/>
<evidence type="ECO:0000256" key="4">
    <source>
        <dbReference type="ARBA" id="ARBA00070119"/>
    </source>
</evidence>